<evidence type="ECO:0000313" key="8">
    <source>
        <dbReference type="Proteomes" id="UP001501074"/>
    </source>
</evidence>
<sequence>MPTELSTPRALVRSWGLTELRPHEHAHWAALRAVLSVGAPIAVVLALGRSDLTLFASFGAFNSLYGRHSRYSSRLRMQTETGAFMVGVVTLGVVIAAIGGTWLAITATAAVSVTTYLVSRWAQWTPPGALFAVFAVGACSSRPQEWGTVPIALAVSAGAALWSVLVGQSGWLFPAGRNREKRPGKVRLTRAQLFGAQGVRGDLLAYAAGPVIAGTVAAAAGGAHPYWAMVSAVAPLTGPSSTHRVARALHRVWGTAAGVLLSLAVLAFDPNVVTTLVIALLAQAWAELFVMRNYGLAVIGITPLALLMQHLAVESDPLVTGTDRLVETALGAAIGVALIVATSRPRLRS</sequence>
<evidence type="ECO:0000259" key="6">
    <source>
        <dbReference type="Pfam" id="PF13515"/>
    </source>
</evidence>
<evidence type="ECO:0000256" key="3">
    <source>
        <dbReference type="ARBA" id="ARBA00022989"/>
    </source>
</evidence>
<comment type="subcellular location">
    <subcellularLocation>
        <location evidence="1">Membrane</location>
        <topology evidence="1">Multi-pass membrane protein</topology>
    </subcellularLocation>
</comment>
<comment type="caution">
    <text evidence="7">The sequence shown here is derived from an EMBL/GenBank/DDBJ whole genome shotgun (WGS) entry which is preliminary data.</text>
</comment>
<feature type="transmembrane region" description="Helical" evidence="5">
    <location>
        <begin position="259"/>
        <end position="282"/>
    </location>
</feature>
<feature type="domain" description="Integral membrane bound transporter" evidence="6">
    <location>
        <begin position="212"/>
        <end position="337"/>
    </location>
</feature>
<dbReference type="InterPro" id="IPR049453">
    <property type="entry name" value="Memb_transporter_dom"/>
</dbReference>
<keyword evidence="3 5" id="KW-1133">Transmembrane helix</keyword>
<feature type="transmembrane region" description="Helical" evidence="5">
    <location>
        <begin position="203"/>
        <end position="227"/>
    </location>
</feature>
<feature type="transmembrane region" description="Helical" evidence="5">
    <location>
        <begin position="294"/>
        <end position="313"/>
    </location>
</feature>
<proteinExistence type="predicted"/>
<dbReference type="EMBL" id="BAAAZO010000001">
    <property type="protein sequence ID" value="GAA3595935.1"/>
    <property type="molecule type" value="Genomic_DNA"/>
</dbReference>
<feature type="transmembrane region" description="Helical" evidence="5">
    <location>
        <begin position="151"/>
        <end position="173"/>
    </location>
</feature>
<evidence type="ECO:0000256" key="1">
    <source>
        <dbReference type="ARBA" id="ARBA00004141"/>
    </source>
</evidence>
<evidence type="ECO:0000256" key="4">
    <source>
        <dbReference type="ARBA" id="ARBA00023136"/>
    </source>
</evidence>
<dbReference type="RefSeq" id="WP_231487411.1">
    <property type="nucleotide sequence ID" value="NZ_BAAAZO010000001.1"/>
</dbReference>
<dbReference type="Proteomes" id="UP001501074">
    <property type="component" value="Unassembled WGS sequence"/>
</dbReference>
<organism evidence="7 8">
    <name type="scientific">Kineosporia mesophila</name>
    <dbReference type="NCBI Taxonomy" id="566012"/>
    <lineage>
        <taxon>Bacteria</taxon>
        <taxon>Bacillati</taxon>
        <taxon>Actinomycetota</taxon>
        <taxon>Actinomycetes</taxon>
        <taxon>Kineosporiales</taxon>
        <taxon>Kineosporiaceae</taxon>
        <taxon>Kineosporia</taxon>
    </lineage>
</organism>
<keyword evidence="4 5" id="KW-0472">Membrane</keyword>
<feature type="transmembrane region" description="Helical" evidence="5">
    <location>
        <begin position="325"/>
        <end position="343"/>
    </location>
</feature>
<accession>A0ABP6Z5E0</accession>
<dbReference type="Pfam" id="PF13515">
    <property type="entry name" value="FUSC_2"/>
    <property type="match status" value="1"/>
</dbReference>
<name>A0ABP6Z5E0_9ACTN</name>
<keyword evidence="2 5" id="KW-0812">Transmembrane</keyword>
<feature type="transmembrane region" description="Helical" evidence="5">
    <location>
        <begin position="82"/>
        <end position="105"/>
    </location>
</feature>
<evidence type="ECO:0000313" key="7">
    <source>
        <dbReference type="EMBL" id="GAA3595935.1"/>
    </source>
</evidence>
<keyword evidence="8" id="KW-1185">Reference proteome</keyword>
<evidence type="ECO:0000256" key="2">
    <source>
        <dbReference type="ARBA" id="ARBA00022692"/>
    </source>
</evidence>
<evidence type="ECO:0000256" key="5">
    <source>
        <dbReference type="SAM" id="Phobius"/>
    </source>
</evidence>
<gene>
    <name evidence="7" type="ORF">GCM10022223_08900</name>
</gene>
<protein>
    <submittedName>
        <fullName evidence="7">FUSC family protein</fullName>
    </submittedName>
</protein>
<reference evidence="8" key="1">
    <citation type="journal article" date="2019" name="Int. J. Syst. Evol. Microbiol.">
        <title>The Global Catalogue of Microorganisms (GCM) 10K type strain sequencing project: providing services to taxonomists for standard genome sequencing and annotation.</title>
        <authorList>
            <consortium name="The Broad Institute Genomics Platform"/>
            <consortium name="The Broad Institute Genome Sequencing Center for Infectious Disease"/>
            <person name="Wu L."/>
            <person name="Ma J."/>
        </authorList>
    </citation>
    <scope>NUCLEOTIDE SEQUENCE [LARGE SCALE GENOMIC DNA]</scope>
    <source>
        <strain evidence="8">JCM 16902</strain>
    </source>
</reference>
<feature type="transmembrane region" description="Helical" evidence="5">
    <location>
        <begin position="37"/>
        <end position="61"/>
    </location>
</feature>